<reference evidence="4 5" key="1">
    <citation type="journal article" date="2007" name="Nature">
        <title>Evolution of genes and genomes on the Drosophila phylogeny.</title>
        <authorList>
            <consortium name="Drosophila 12 Genomes Consortium"/>
            <person name="Clark A.G."/>
            <person name="Eisen M.B."/>
            <person name="Smith D.R."/>
            <person name="Bergman C.M."/>
            <person name="Oliver B."/>
            <person name="Markow T.A."/>
            <person name="Kaufman T.C."/>
            <person name="Kellis M."/>
            <person name="Gelbart W."/>
            <person name="Iyer V.N."/>
            <person name="Pollard D.A."/>
            <person name="Sackton T.B."/>
            <person name="Larracuente A.M."/>
            <person name="Singh N.D."/>
            <person name="Abad J.P."/>
            <person name="Abt D.N."/>
            <person name="Adryan B."/>
            <person name="Aguade M."/>
            <person name="Akashi H."/>
            <person name="Anderson W.W."/>
            <person name="Aquadro C.F."/>
            <person name="Ardell D.H."/>
            <person name="Arguello R."/>
            <person name="Artieri C.G."/>
            <person name="Barbash D.A."/>
            <person name="Barker D."/>
            <person name="Barsanti P."/>
            <person name="Batterham P."/>
            <person name="Batzoglou S."/>
            <person name="Begun D."/>
            <person name="Bhutkar A."/>
            <person name="Blanco E."/>
            <person name="Bosak S.A."/>
            <person name="Bradley R.K."/>
            <person name="Brand A.D."/>
            <person name="Brent M.R."/>
            <person name="Brooks A.N."/>
            <person name="Brown R.H."/>
            <person name="Butlin R.K."/>
            <person name="Caggese C."/>
            <person name="Calvi B.R."/>
            <person name="Bernardo de Carvalho A."/>
            <person name="Caspi A."/>
            <person name="Castrezana S."/>
            <person name="Celniker S.E."/>
            <person name="Chang J.L."/>
            <person name="Chapple C."/>
            <person name="Chatterji S."/>
            <person name="Chinwalla A."/>
            <person name="Civetta A."/>
            <person name="Clifton S.W."/>
            <person name="Comeron J.M."/>
            <person name="Costello J.C."/>
            <person name="Coyne J.A."/>
            <person name="Daub J."/>
            <person name="David R.G."/>
            <person name="Delcher A.L."/>
            <person name="Delehaunty K."/>
            <person name="Do C.B."/>
            <person name="Ebling H."/>
            <person name="Edwards K."/>
            <person name="Eickbush T."/>
            <person name="Evans J.D."/>
            <person name="Filipski A."/>
            <person name="Findeiss S."/>
            <person name="Freyhult E."/>
            <person name="Fulton L."/>
            <person name="Fulton R."/>
            <person name="Garcia A.C."/>
            <person name="Gardiner A."/>
            <person name="Garfield D.A."/>
            <person name="Garvin B.E."/>
            <person name="Gibson G."/>
            <person name="Gilbert D."/>
            <person name="Gnerre S."/>
            <person name="Godfrey J."/>
            <person name="Good R."/>
            <person name="Gotea V."/>
            <person name="Gravely B."/>
            <person name="Greenberg A.J."/>
            <person name="Griffiths-Jones S."/>
            <person name="Gross S."/>
            <person name="Guigo R."/>
            <person name="Gustafson E.A."/>
            <person name="Haerty W."/>
            <person name="Hahn M.W."/>
            <person name="Halligan D.L."/>
            <person name="Halpern A.L."/>
            <person name="Halter G.M."/>
            <person name="Han M.V."/>
            <person name="Heger A."/>
            <person name="Hillier L."/>
            <person name="Hinrichs A.S."/>
            <person name="Holmes I."/>
            <person name="Hoskins R.A."/>
            <person name="Hubisz M.J."/>
            <person name="Hultmark D."/>
            <person name="Huntley M.A."/>
            <person name="Jaffe D.B."/>
            <person name="Jagadeeshan S."/>
            <person name="Jeck W.R."/>
            <person name="Johnson J."/>
            <person name="Jones C.D."/>
            <person name="Jordan W.C."/>
            <person name="Karpen G.H."/>
            <person name="Kataoka E."/>
            <person name="Keightley P.D."/>
            <person name="Kheradpour P."/>
            <person name="Kirkness E.F."/>
            <person name="Koerich L.B."/>
            <person name="Kristiansen K."/>
            <person name="Kudrna D."/>
            <person name="Kulathinal R.J."/>
            <person name="Kumar S."/>
            <person name="Kwok R."/>
            <person name="Lander E."/>
            <person name="Langley C.H."/>
            <person name="Lapoint R."/>
            <person name="Lazzaro B.P."/>
            <person name="Lee S.J."/>
            <person name="Levesque L."/>
            <person name="Li R."/>
            <person name="Lin C.F."/>
            <person name="Lin M.F."/>
            <person name="Lindblad-Toh K."/>
            <person name="Llopart A."/>
            <person name="Long M."/>
            <person name="Low L."/>
            <person name="Lozovsky E."/>
            <person name="Lu J."/>
            <person name="Luo M."/>
            <person name="Machado C.A."/>
            <person name="Makalowski W."/>
            <person name="Marzo M."/>
            <person name="Matsuda M."/>
            <person name="Matzkin L."/>
            <person name="McAllister B."/>
            <person name="McBride C.S."/>
            <person name="McKernan B."/>
            <person name="McKernan K."/>
            <person name="Mendez-Lago M."/>
            <person name="Minx P."/>
            <person name="Mollenhauer M.U."/>
            <person name="Montooth K."/>
            <person name="Mount S.M."/>
            <person name="Mu X."/>
            <person name="Myers E."/>
            <person name="Negre B."/>
            <person name="Newfeld S."/>
            <person name="Nielsen R."/>
            <person name="Noor M.A."/>
            <person name="O'Grady P."/>
            <person name="Pachter L."/>
            <person name="Papaceit M."/>
            <person name="Parisi M.J."/>
            <person name="Parisi M."/>
            <person name="Parts L."/>
            <person name="Pedersen J.S."/>
            <person name="Pesole G."/>
            <person name="Phillippy A.M."/>
            <person name="Ponting C.P."/>
            <person name="Pop M."/>
            <person name="Porcelli D."/>
            <person name="Powell J.R."/>
            <person name="Prohaska S."/>
            <person name="Pruitt K."/>
            <person name="Puig M."/>
            <person name="Quesneville H."/>
            <person name="Ram K.R."/>
            <person name="Rand D."/>
            <person name="Rasmussen M.D."/>
            <person name="Reed L.K."/>
            <person name="Reenan R."/>
            <person name="Reily A."/>
            <person name="Remington K.A."/>
            <person name="Rieger T.T."/>
            <person name="Ritchie M.G."/>
            <person name="Robin C."/>
            <person name="Rogers Y.H."/>
            <person name="Rohde C."/>
            <person name="Rozas J."/>
            <person name="Rubenfield M.J."/>
            <person name="Ruiz A."/>
            <person name="Russo S."/>
            <person name="Salzberg S.L."/>
            <person name="Sanchez-Gracia A."/>
            <person name="Saranga D.J."/>
            <person name="Sato H."/>
            <person name="Schaeffer S.W."/>
            <person name="Schatz M.C."/>
            <person name="Schlenke T."/>
            <person name="Schwartz R."/>
            <person name="Segarra C."/>
            <person name="Singh R.S."/>
            <person name="Sirot L."/>
            <person name="Sirota M."/>
            <person name="Sisneros N.B."/>
            <person name="Smith C.D."/>
            <person name="Smith T.F."/>
            <person name="Spieth J."/>
            <person name="Stage D.E."/>
            <person name="Stark A."/>
            <person name="Stephan W."/>
            <person name="Strausberg R.L."/>
            <person name="Strempel S."/>
            <person name="Sturgill D."/>
            <person name="Sutton G."/>
            <person name="Sutton G.G."/>
            <person name="Tao W."/>
            <person name="Teichmann S."/>
            <person name="Tobari Y.N."/>
            <person name="Tomimura Y."/>
            <person name="Tsolas J.M."/>
            <person name="Valente V.L."/>
            <person name="Venter E."/>
            <person name="Venter J.C."/>
            <person name="Vicario S."/>
            <person name="Vieira F.G."/>
            <person name="Vilella A.J."/>
            <person name="Villasante A."/>
            <person name="Walenz B."/>
            <person name="Wang J."/>
            <person name="Wasserman M."/>
            <person name="Watts T."/>
            <person name="Wilson D."/>
            <person name="Wilson R.K."/>
            <person name="Wing R.A."/>
            <person name="Wolfner M.F."/>
            <person name="Wong A."/>
            <person name="Wong G.K."/>
            <person name="Wu C.I."/>
            <person name="Wu G."/>
            <person name="Yamamoto D."/>
            <person name="Yang H.P."/>
            <person name="Yang S.P."/>
            <person name="Yorke J.A."/>
            <person name="Yoshida K."/>
            <person name="Zdobnov E."/>
            <person name="Zhang P."/>
            <person name="Zhang Y."/>
            <person name="Zimin A.V."/>
            <person name="Baldwin J."/>
            <person name="Abdouelleil A."/>
            <person name="Abdulkadir J."/>
            <person name="Abebe A."/>
            <person name="Abera B."/>
            <person name="Abreu J."/>
            <person name="Acer S.C."/>
            <person name="Aftuck L."/>
            <person name="Alexander A."/>
            <person name="An P."/>
            <person name="Anderson E."/>
            <person name="Anderson S."/>
            <person name="Arachi H."/>
            <person name="Azer M."/>
            <person name="Bachantsang P."/>
            <person name="Barry A."/>
            <person name="Bayul T."/>
            <person name="Berlin A."/>
            <person name="Bessette D."/>
            <person name="Bloom T."/>
            <person name="Blye J."/>
            <person name="Boguslavskiy L."/>
            <person name="Bonnet C."/>
            <person name="Boukhgalter B."/>
            <person name="Bourzgui I."/>
            <person name="Brown A."/>
            <person name="Cahill P."/>
            <person name="Channer S."/>
            <person name="Cheshatsang Y."/>
            <person name="Chuda L."/>
            <person name="Citroen M."/>
            <person name="Collymore A."/>
            <person name="Cooke P."/>
            <person name="Costello M."/>
            <person name="D'Aco K."/>
            <person name="Daza R."/>
            <person name="De Haan G."/>
            <person name="DeGray S."/>
            <person name="DeMaso C."/>
            <person name="Dhargay N."/>
            <person name="Dooley K."/>
            <person name="Dooley E."/>
            <person name="Doricent M."/>
            <person name="Dorje P."/>
            <person name="Dorjee K."/>
            <person name="Dupes A."/>
            <person name="Elong R."/>
            <person name="Falk J."/>
            <person name="Farina A."/>
            <person name="Faro S."/>
            <person name="Ferguson D."/>
            <person name="Fisher S."/>
            <person name="Foley C.D."/>
            <person name="Franke A."/>
            <person name="Friedrich D."/>
            <person name="Gadbois L."/>
            <person name="Gearin G."/>
            <person name="Gearin C.R."/>
            <person name="Giannoukos G."/>
            <person name="Goode T."/>
            <person name="Graham J."/>
            <person name="Grandbois E."/>
            <person name="Grewal S."/>
            <person name="Gyaltsen K."/>
            <person name="Hafez N."/>
            <person name="Hagos B."/>
            <person name="Hall J."/>
            <person name="Henson C."/>
            <person name="Hollinger A."/>
            <person name="Honan T."/>
            <person name="Huard M.D."/>
            <person name="Hughes L."/>
            <person name="Hurhula B."/>
            <person name="Husby M.E."/>
            <person name="Kamat A."/>
            <person name="Kanga B."/>
            <person name="Kashin S."/>
            <person name="Khazanovich D."/>
            <person name="Kisner P."/>
            <person name="Lance K."/>
            <person name="Lara M."/>
            <person name="Lee W."/>
            <person name="Lennon N."/>
            <person name="Letendre F."/>
            <person name="LeVine R."/>
            <person name="Lipovsky A."/>
            <person name="Liu X."/>
            <person name="Liu J."/>
            <person name="Liu S."/>
            <person name="Lokyitsang T."/>
            <person name="Lokyitsang Y."/>
            <person name="Lubonja R."/>
            <person name="Lui A."/>
            <person name="MacDonald P."/>
            <person name="Magnisalis V."/>
            <person name="Maru K."/>
            <person name="Matthews C."/>
            <person name="McCusker W."/>
            <person name="McDonough S."/>
            <person name="Mehta T."/>
            <person name="Meldrim J."/>
            <person name="Meneus L."/>
            <person name="Mihai O."/>
            <person name="Mihalev A."/>
            <person name="Mihova T."/>
            <person name="Mittelman R."/>
            <person name="Mlenga V."/>
            <person name="Montmayeur A."/>
            <person name="Mulrain L."/>
            <person name="Navidi A."/>
            <person name="Naylor J."/>
            <person name="Negash T."/>
            <person name="Nguyen T."/>
            <person name="Nguyen N."/>
            <person name="Nicol R."/>
            <person name="Norbu C."/>
            <person name="Norbu N."/>
            <person name="Novod N."/>
            <person name="O'Neill B."/>
            <person name="Osman S."/>
            <person name="Markiewicz E."/>
            <person name="Oyono O.L."/>
            <person name="Patti C."/>
            <person name="Phunkhang P."/>
            <person name="Pierre F."/>
            <person name="Priest M."/>
            <person name="Raghuraman S."/>
            <person name="Rege F."/>
            <person name="Reyes R."/>
            <person name="Rise C."/>
            <person name="Rogov P."/>
            <person name="Ross K."/>
            <person name="Ryan E."/>
            <person name="Settipalli S."/>
            <person name="Shea T."/>
            <person name="Sherpa N."/>
            <person name="Shi L."/>
            <person name="Shih D."/>
            <person name="Sparrow T."/>
            <person name="Spaulding J."/>
            <person name="Stalker J."/>
            <person name="Stange-Thomann N."/>
            <person name="Stavropoulos S."/>
            <person name="Stone C."/>
            <person name="Strader C."/>
            <person name="Tesfaye S."/>
            <person name="Thomson T."/>
            <person name="Thoulutsang Y."/>
            <person name="Thoulutsang D."/>
            <person name="Topham K."/>
            <person name="Topping I."/>
            <person name="Tsamla T."/>
            <person name="Vassiliev H."/>
            <person name="Vo A."/>
            <person name="Wangchuk T."/>
            <person name="Wangdi T."/>
            <person name="Weiand M."/>
            <person name="Wilkinson J."/>
            <person name="Wilson A."/>
            <person name="Yadav S."/>
            <person name="Young G."/>
            <person name="Yu Q."/>
            <person name="Zembek L."/>
            <person name="Zhong D."/>
            <person name="Zimmer A."/>
            <person name="Zwirko Z."/>
            <person name="Jaffe D.B."/>
            <person name="Alvarez P."/>
            <person name="Brockman W."/>
            <person name="Butler J."/>
            <person name="Chin C."/>
            <person name="Gnerre S."/>
            <person name="Grabherr M."/>
            <person name="Kleber M."/>
            <person name="Mauceli E."/>
            <person name="MacCallum I."/>
        </authorList>
    </citation>
    <scope>NUCLEOTIDE SEQUENCE [LARGE SCALE GENOMIC DNA]</scope>
    <source>
        <strain evidence="5">Tucson 14030-0811.24</strain>
    </source>
</reference>
<dbReference type="InterPro" id="IPR000073">
    <property type="entry name" value="AB_hydrolase_1"/>
</dbReference>
<dbReference type="InterPro" id="IPR050266">
    <property type="entry name" value="AB_hydrolase_sf"/>
</dbReference>
<sequence length="335" mass="38487">MKVQRSLLKLGQQMTTVVRHSSTNGNGQCNPLKVLTKHYEEISIPVPWGHISGKWYGPKHVRPIVGMHGWQDNAGTFDTLAPLLPSHLSFLSIDAPGHGLSSWLPPGISYHSIDYVLLIRRLMDEYNWDKITMMGHSMSSINGFVFSALFPDKVDMFIGLDVLKPPIRSARHIVDALSERLEGTLKLEKRLQSNKEPPAYDWDQCVTRLHEGSNKSVSLDACKYLLQRNLKPSTHEPHKYYFSRDNRLKNSLFYTLHLDVPLVMAGRIKCPHLFIKALQAPYYEKKEYYDATLVELKKNPLFEYYEVDGTHHVHLNEPEKVAPIINSFINKYRPL</sequence>
<dbReference type="STRING" id="7260.B4N4Y0"/>
<dbReference type="Proteomes" id="UP000007798">
    <property type="component" value="Unassembled WGS sequence"/>
</dbReference>
<dbReference type="InParanoid" id="B4N4Y0"/>
<evidence type="ECO:0000259" key="3">
    <source>
        <dbReference type="Pfam" id="PF00561"/>
    </source>
</evidence>
<dbReference type="Gene3D" id="3.40.50.1820">
    <property type="entry name" value="alpha/beta hydrolase"/>
    <property type="match status" value="1"/>
</dbReference>
<evidence type="ECO:0000256" key="2">
    <source>
        <dbReference type="ARBA" id="ARBA00022801"/>
    </source>
</evidence>
<dbReference type="GO" id="GO:0016787">
    <property type="term" value="F:hydrolase activity"/>
    <property type="evidence" value="ECO:0007669"/>
    <property type="project" value="UniProtKB-KW"/>
</dbReference>
<dbReference type="Pfam" id="PF00561">
    <property type="entry name" value="Abhydrolase_1"/>
    <property type="match status" value="1"/>
</dbReference>
<evidence type="ECO:0000256" key="1">
    <source>
        <dbReference type="ARBA" id="ARBA00008645"/>
    </source>
</evidence>
<dbReference type="PANTHER" id="PTHR43798">
    <property type="entry name" value="MONOACYLGLYCEROL LIPASE"/>
    <property type="match status" value="1"/>
</dbReference>
<dbReference type="SUPFAM" id="SSF53474">
    <property type="entry name" value="alpha/beta-Hydrolases"/>
    <property type="match status" value="1"/>
</dbReference>
<feature type="domain" description="AB hydrolase-1" evidence="3">
    <location>
        <begin position="63"/>
        <end position="166"/>
    </location>
</feature>
<keyword evidence="2" id="KW-0378">Hydrolase</keyword>
<dbReference type="OMA" id="PAGTSYH"/>
<dbReference type="InterPro" id="IPR029058">
    <property type="entry name" value="AB_hydrolase_fold"/>
</dbReference>
<evidence type="ECO:0000313" key="4">
    <source>
        <dbReference type="EMBL" id="EDW79419.1"/>
    </source>
</evidence>
<dbReference type="PANTHER" id="PTHR43798:SF14">
    <property type="entry name" value="SERINE HYDROLASE-LIKE PROTEIN DDB_G0286239"/>
    <property type="match status" value="1"/>
</dbReference>
<accession>B4N4Y0</accession>
<dbReference type="EMBL" id="CH964101">
    <property type="protein sequence ID" value="EDW79419.1"/>
    <property type="molecule type" value="Genomic_DNA"/>
</dbReference>
<comment type="similarity">
    <text evidence="1">Belongs to the AB hydrolase superfamily.</text>
</comment>
<dbReference type="SMR" id="B4N4Y0"/>
<organism evidence="5">
    <name type="scientific">Drosophila willistoni</name>
    <name type="common">Fruit fly</name>
    <dbReference type="NCBI Taxonomy" id="7260"/>
    <lineage>
        <taxon>Eukaryota</taxon>
        <taxon>Metazoa</taxon>
        <taxon>Ecdysozoa</taxon>
        <taxon>Arthropoda</taxon>
        <taxon>Hexapoda</taxon>
        <taxon>Insecta</taxon>
        <taxon>Pterygota</taxon>
        <taxon>Neoptera</taxon>
        <taxon>Endopterygota</taxon>
        <taxon>Diptera</taxon>
        <taxon>Brachycera</taxon>
        <taxon>Muscomorpha</taxon>
        <taxon>Ephydroidea</taxon>
        <taxon>Drosophilidae</taxon>
        <taxon>Drosophila</taxon>
        <taxon>Sophophora</taxon>
    </lineage>
</organism>
<dbReference type="KEGG" id="dwi:6645742"/>
<evidence type="ECO:0000313" key="5">
    <source>
        <dbReference type="Proteomes" id="UP000007798"/>
    </source>
</evidence>
<gene>
    <name evidence="4" type="primary">Dwil\GK20467</name>
    <name evidence="4" type="ORF">Dwil_GK20467</name>
</gene>
<dbReference type="ESTHER" id="drowi-b4n4y0">
    <property type="family name" value="SERHL"/>
</dbReference>
<dbReference type="PhylomeDB" id="B4N4Y0"/>
<name>B4N4Y0_DROWI</name>
<dbReference type="AlphaFoldDB" id="B4N4Y0"/>
<keyword evidence="5" id="KW-1185">Reference proteome</keyword>
<proteinExistence type="inferred from homology"/>
<protein>
    <submittedName>
        <fullName evidence="4">GK20467</fullName>
    </submittedName>
</protein>
<dbReference type="HOGENOM" id="CLU_020336_8_1_1"/>
<dbReference type="OrthoDB" id="190201at2759"/>
<dbReference type="eggNOG" id="KOG1454">
    <property type="taxonomic scope" value="Eukaryota"/>
</dbReference>
<dbReference type="GO" id="GO:0016020">
    <property type="term" value="C:membrane"/>
    <property type="evidence" value="ECO:0007669"/>
    <property type="project" value="TreeGrafter"/>
</dbReference>